<dbReference type="EMBL" id="ML737207">
    <property type="protein sequence ID" value="KAE8335849.1"/>
    <property type="molecule type" value="Genomic_DNA"/>
</dbReference>
<dbReference type="SUPFAM" id="SSF53383">
    <property type="entry name" value="PLP-dependent transferases"/>
    <property type="match status" value="1"/>
</dbReference>
<dbReference type="Proteomes" id="UP000325558">
    <property type="component" value="Unassembled WGS sequence"/>
</dbReference>
<evidence type="ECO:0000256" key="4">
    <source>
        <dbReference type="ARBA" id="ARBA00012085"/>
    </source>
</evidence>
<proteinExistence type="inferred from homology"/>
<dbReference type="InterPro" id="IPR000277">
    <property type="entry name" value="Cys/Met-Metab_PyrdxlP-dep_enz"/>
</dbReference>
<keyword evidence="5 8" id="KW-0663">Pyridoxal phosphate</keyword>
<comment type="cofactor">
    <cofactor evidence="1 8">
        <name>pyridoxal 5'-phosphate</name>
        <dbReference type="ChEBI" id="CHEBI:597326"/>
    </cofactor>
</comment>
<gene>
    <name evidence="9" type="ORF">BDV24DRAFT_143003</name>
</gene>
<evidence type="ECO:0000256" key="1">
    <source>
        <dbReference type="ARBA" id="ARBA00001933"/>
    </source>
</evidence>
<evidence type="ECO:0000256" key="8">
    <source>
        <dbReference type="RuleBase" id="RU362118"/>
    </source>
</evidence>
<accession>A0A5N6XUH1</accession>
<dbReference type="Pfam" id="PF01053">
    <property type="entry name" value="Cys_Met_Meta_PP"/>
    <property type="match status" value="1"/>
</dbReference>
<dbReference type="EC" id="4.4.1.1" evidence="4"/>
<evidence type="ECO:0000256" key="3">
    <source>
        <dbReference type="ARBA" id="ARBA00009077"/>
    </source>
</evidence>
<evidence type="ECO:0000256" key="5">
    <source>
        <dbReference type="ARBA" id="ARBA00022898"/>
    </source>
</evidence>
<dbReference type="GO" id="GO:0005737">
    <property type="term" value="C:cytoplasm"/>
    <property type="evidence" value="ECO:0007669"/>
    <property type="project" value="TreeGrafter"/>
</dbReference>
<organism evidence="9">
    <name type="scientific">Aspergillus arachidicola</name>
    <dbReference type="NCBI Taxonomy" id="656916"/>
    <lineage>
        <taxon>Eukaryota</taxon>
        <taxon>Fungi</taxon>
        <taxon>Dikarya</taxon>
        <taxon>Ascomycota</taxon>
        <taxon>Pezizomycotina</taxon>
        <taxon>Eurotiomycetes</taxon>
        <taxon>Eurotiomycetidae</taxon>
        <taxon>Eurotiales</taxon>
        <taxon>Aspergillaceae</taxon>
        <taxon>Aspergillus</taxon>
        <taxon>Aspergillus subgen. Circumdati</taxon>
    </lineage>
</organism>
<evidence type="ECO:0000256" key="6">
    <source>
        <dbReference type="ARBA" id="ARBA00023192"/>
    </source>
</evidence>
<protein>
    <recommendedName>
        <fullName evidence="4">cystathionine gamma-lyase</fullName>
        <ecNumber evidence="4">4.4.1.1</ecNumber>
    </recommendedName>
    <alternativeName>
        <fullName evidence="7">Gamma-cystathionase</fullName>
    </alternativeName>
</protein>
<dbReference type="Gene3D" id="3.40.640.10">
    <property type="entry name" value="Type I PLP-dependent aspartate aminotransferase-like (Major domain)"/>
    <property type="match status" value="1"/>
</dbReference>
<dbReference type="AlphaFoldDB" id="A0A5N6XUH1"/>
<sequence>MGAIALQDPTIYKNLAFIQNAAGSVPGPFDCWLAHRGVKPLHLRSLPASQNASTIAQILAASPHVLAVNHPGLSTHPQCEMAVKQHRGGLGGEMISLFGVVVKRLGGSVNRRDCLRWRRVWVVWRDFVRYLLR</sequence>
<keyword evidence="6" id="KW-0028">Amino-acid biosynthesis</keyword>
<dbReference type="GO" id="GO:0030170">
    <property type="term" value="F:pyridoxal phosphate binding"/>
    <property type="evidence" value="ECO:0007669"/>
    <property type="project" value="InterPro"/>
</dbReference>
<keyword evidence="6" id="KW-0198">Cysteine biosynthesis</keyword>
<name>A0A5N6XUH1_9EURO</name>
<comment type="pathway">
    <text evidence="2">Amino-acid biosynthesis; L-cysteine biosynthesis; L-cysteine from L-homocysteine and L-serine: step 2/2.</text>
</comment>
<dbReference type="InterPro" id="IPR015424">
    <property type="entry name" value="PyrdxlP-dep_Trfase"/>
</dbReference>
<dbReference type="GO" id="GO:0019346">
    <property type="term" value="P:transsulfuration"/>
    <property type="evidence" value="ECO:0007669"/>
    <property type="project" value="InterPro"/>
</dbReference>
<dbReference type="GO" id="GO:0004123">
    <property type="term" value="F:cystathionine gamma-lyase activity"/>
    <property type="evidence" value="ECO:0007669"/>
    <property type="project" value="TreeGrafter"/>
</dbReference>
<dbReference type="InterPro" id="IPR015422">
    <property type="entry name" value="PyrdxlP-dep_Trfase_small"/>
</dbReference>
<dbReference type="Gene3D" id="3.90.1150.10">
    <property type="entry name" value="Aspartate Aminotransferase, domain 1"/>
    <property type="match status" value="1"/>
</dbReference>
<dbReference type="GO" id="GO:0019343">
    <property type="term" value="P:cysteine biosynthetic process via cystathionine"/>
    <property type="evidence" value="ECO:0007669"/>
    <property type="project" value="TreeGrafter"/>
</dbReference>
<evidence type="ECO:0000256" key="7">
    <source>
        <dbReference type="ARBA" id="ARBA00029853"/>
    </source>
</evidence>
<dbReference type="OrthoDB" id="3512640at2759"/>
<dbReference type="InterPro" id="IPR015421">
    <property type="entry name" value="PyrdxlP-dep_Trfase_major"/>
</dbReference>
<evidence type="ECO:0000256" key="2">
    <source>
        <dbReference type="ARBA" id="ARBA00005038"/>
    </source>
</evidence>
<comment type="similarity">
    <text evidence="3 8">Belongs to the trans-sulfuration enzymes family.</text>
</comment>
<evidence type="ECO:0000313" key="9">
    <source>
        <dbReference type="EMBL" id="KAE8335849.1"/>
    </source>
</evidence>
<dbReference type="PANTHER" id="PTHR11808">
    <property type="entry name" value="TRANS-SULFURATION ENZYME FAMILY MEMBER"/>
    <property type="match status" value="1"/>
</dbReference>
<dbReference type="PANTHER" id="PTHR11808:SF15">
    <property type="entry name" value="CYSTATHIONINE GAMMA-LYASE"/>
    <property type="match status" value="1"/>
</dbReference>
<reference evidence="9" key="1">
    <citation type="submission" date="2019-04" db="EMBL/GenBank/DDBJ databases">
        <title>Friends and foes A comparative genomics study of 23 Aspergillus species from section Flavi.</title>
        <authorList>
            <consortium name="DOE Joint Genome Institute"/>
            <person name="Kjaerbolling I."/>
            <person name="Vesth T."/>
            <person name="Frisvad J.C."/>
            <person name="Nybo J.L."/>
            <person name="Theobald S."/>
            <person name="Kildgaard S."/>
            <person name="Isbrandt T."/>
            <person name="Kuo A."/>
            <person name="Sato A."/>
            <person name="Lyhne E.K."/>
            <person name="Kogle M.E."/>
            <person name="Wiebenga A."/>
            <person name="Kun R.S."/>
            <person name="Lubbers R.J."/>
            <person name="Makela M.R."/>
            <person name="Barry K."/>
            <person name="Chovatia M."/>
            <person name="Clum A."/>
            <person name="Daum C."/>
            <person name="Haridas S."/>
            <person name="He G."/>
            <person name="LaButti K."/>
            <person name="Lipzen A."/>
            <person name="Mondo S."/>
            <person name="Riley R."/>
            <person name="Salamov A."/>
            <person name="Simmons B.A."/>
            <person name="Magnuson J.K."/>
            <person name="Henrissat B."/>
            <person name="Mortensen U.H."/>
            <person name="Larsen T.O."/>
            <person name="Devries R.P."/>
            <person name="Grigoriev I.V."/>
            <person name="Machida M."/>
            <person name="Baker S.E."/>
            <person name="Andersen M.R."/>
        </authorList>
    </citation>
    <scope>NUCLEOTIDE SEQUENCE</scope>
    <source>
        <strain evidence="9">CBS 117612</strain>
    </source>
</reference>